<dbReference type="AlphaFoldDB" id="A0A835KAQ5"/>
<reference evidence="8 9" key="1">
    <citation type="submission" date="2020-10" db="EMBL/GenBank/DDBJ databases">
        <title>Plant Genome Project.</title>
        <authorList>
            <person name="Zhang R.-G."/>
        </authorList>
    </citation>
    <scope>NUCLEOTIDE SEQUENCE [LARGE SCALE GENOMIC DNA]</scope>
    <source>
        <strain evidence="8">FAFU-HL-1</strain>
        <tissue evidence="8">Leaf</tissue>
    </source>
</reference>
<keyword evidence="4 7" id="KW-1133">Transmembrane helix</keyword>
<feature type="compositionally biased region" description="Basic and acidic residues" evidence="6">
    <location>
        <begin position="551"/>
        <end position="602"/>
    </location>
</feature>
<feature type="transmembrane region" description="Helical" evidence="7">
    <location>
        <begin position="180"/>
        <end position="203"/>
    </location>
</feature>
<proteinExistence type="inferred from homology"/>
<feature type="transmembrane region" description="Helical" evidence="7">
    <location>
        <begin position="139"/>
        <end position="159"/>
    </location>
</feature>
<keyword evidence="9" id="KW-1185">Reference proteome</keyword>
<dbReference type="GO" id="GO:0016020">
    <property type="term" value="C:membrane"/>
    <property type="evidence" value="ECO:0007669"/>
    <property type="project" value="UniProtKB-SubCell"/>
</dbReference>
<evidence type="ECO:0000256" key="5">
    <source>
        <dbReference type="ARBA" id="ARBA00023136"/>
    </source>
</evidence>
<dbReference type="GO" id="GO:0022857">
    <property type="term" value="F:transmembrane transporter activity"/>
    <property type="evidence" value="ECO:0007669"/>
    <property type="project" value="InterPro"/>
</dbReference>
<evidence type="ECO:0000256" key="7">
    <source>
        <dbReference type="SAM" id="Phobius"/>
    </source>
</evidence>
<evidence type="ECO:0000256" key="1">
    <source>
        <dbReference type="ARBA" id="ARBA00004141"/>
    </source>
</evidence>
<feature type="transmembrane region" description="Helical" evidence="7">
    <location>
        <begin position="100"/>
        <end position="119"/>
    </location>
</feature>
<comment type="subcellular location">
    <subcellularLocation>
        <location evidence="1">Membrane</location>
        <topology evidence="1">Multi-pass membrane protein</topology>
    </subcellularLocation>
</comment>
<dbReference type="Pfam" id="PF00854">
    <property type="entry name" value="PTR2"/>
    <property type="match status" value="1"/>
</dbReference>
<dbReference type="Gene3D" id="1.20.1250.20">
    <property type="entry name" value="MFS general substrate transporter like domains"/>
    <property type="match status" value="1"/>
</dbReference>
<feature type="transmembrane region" description="Helical" evidence="7">
    <location>
        <begin position="361"/>
        <end position="385"/>
    </location>
</feature>
<comment type="similarity">
    <text evidence="2">Belongs to the major facilitator superfamily. Proton-dependent oligopeptide transporter (POT/PTR) (TC 2.A.17) family.</text>
</comment>
<feature type="transmembrane region" description="Helical" evidence="7">
    <location>
        <begin position="74"/>
        <end position="93"/>
    </location>
</feature>
<evidence type="ECO:0000313" key="9">
    <source>
        <dbReference type="Proteomes" id="UP000657918"/>
    </source>
</evidence>
<evidence type="ECO:0000256" key="4">
    <source>
        <dbReference type="ARBA" id="ARBA00022989"/>
    </source>
</evidence>
<dbReference type="InterPro" id="IPR036259">
    <property type="entry name" value="MFS_trans_sf"/>
</dbReference>
<feature type="transmembrane region" description="Helical" evidence="7">
    <location>
        <begin position="480"/>
        <end position="501"/>
    </location>
</feature>
<feature type="transmembrane region" description="Helical" evidence="7">
    <location>
        <begin position="436"/>
        <end position="460"/>
    </location>
</feature>
<feature type="transmembrane region" description="Helical" evidence="7">
    <location>
        <begin position="209"/>
        <end position="228"/>
    </location>
</feature>
<dbReference type="SUPFAM" id="SSF103473">
    <property type="entry name" value="MFS general substrate transporter"/>
    <property type="match status" value="1"/>
</dbReference>
<dbReference type="PANTHER" id="PTHR11654">
    <property type="entry name" value="OLIGOPEPTIDE TRANSPORTER-RELATED"/>
    <property type="match status" value="1"/>
</dbReference>
<dbReference type="EMBL" id="JADGMS010000005">
    <property type="protein sequence ID" value="KAF9681434.1"/>
    <property type="molecule type" value="Genomic_DNA"/>
</dbReference>
<evidence type="ECO:0000256" key="6">
    <source>
        <dbReference type="SAM" id="MobiDB-lite"/>
    </source>
</evidence>
<comment type="caution">
    <text evidence="8">The sequence shown here is derived from an EMBL/GenBank/DDBJ whole genome shotgun (WGS) entry which is preliminary data.</text>
</comment>
<dbReference type="Proteomes" id="UP000657918">
    <property type="component" value="Unassembled WGS sequence"/>
</dbReference>
<evidence type="ECO:0000256" key="2">
    <source>
        <dbReference type="ARBA" id="ARBA00005982"/>
    </source>
</evidence>
<feature type="transmembrane region" description="Helical" evidence="7">
    <location>
        <begin position="405"/>
        <end position="424"/>
    </location>
</feature>
<accession>A0A835KAQ5</accession>
<feature type="region of interest" description="Disordered" evidence="6">
    <location>
        <begin position="551"/>
        <end position="631"/>
    </location>
</feature>
<feature type="transmembrane region" description="Helical" evidence="7">
    <location>
        <begin position="32"/>
        <end position="54"/>
    </location>
</feature>
<dbReference type="OrthoDB" id="8904098at2759"/>
<evidence type="ECO:0000313" key="8">
    <source>
        <dbReference type="EMBL" id="KAF9681434.1"/>
    </source>
</evidence>
<keyword evidence="3 7" id="KW-0812">Transmembrane</keyword>
<feature type="transmembrane region" description="Helical" evidence="7">
    <location>
        <begin position="522"/>
        <end position="542"/>
    </location>
</feature>
<gene>
    <name evidence="8" type="ORF">SADUNF_Sadunf05G0001100</name>
</gene>
<organism evidence="8 9">
    <name type="scientific">Salix dunnii</name>
    <dbReference type="NCBI Taxonomy" id="1413687"/>
    <lineage>
        <taxon>Eukaryota</taxon>
        <taxon>Viridiplantae</taxon>
        <taxon>Streptophyta</taxon>
        <taxon>Embryophyta</taxon>
        <taxon>Tracheophyta</taxon>
        <taxon>Spermatophyta</taxon>
        <taxon>Magnoliopsida</taxon>
        <taxon>eudicotyledons</taxon>
        <taxon>Gunneridae</taxon>
        <taxon>Pentapetalae</taxon>
        <taxon>rosids</taxon>
        <taxon>fabids</taxon>
        <taxon>Malpighiales</taxon>
        <taxon>Salicaceae</taxon>
        <taxon>Saliceae</taxon>
        <taxon>Salix</taxon>
    </lineage>
</organism>
<sequence>MWMQGDVEASKEHHVPLSLAGKKGRGGFRATMFVYGLVALDNMGFVANMVSLVLYFMGVMHFDIPTSANTLTNLMGSTFLLTVLGGFISDAYLNRLHTVLLFGFLEIVALVLITIQAHAKKMHPPACGKESCVEGGIEFMLYFSLSLLALGTGGVRGALPALGADQFNEKDPEEAKALASYFNWMTLSTVVGAVVGVTGIVNLSMFHGWWKGFLVSTVGTFIGFVILVSGKPFYHLRQPGDSPLLRIAQVFSLAIRNRRLPMPKAEELYEISDKETIAYDEKLEHTEQFRFLDKAAILPEGMQPAPWKVCSVTQVEEVKILTRMLPILGSTIIMNTCLAQLQTFSVQQGNDMYRKIGKHDFPAPSVPVIPLVFMVILIPAYEFFFVPFARKLTGHPAGITQLQRVGVGLVLSAVSMAVAGIVEVKRRDQALKGHLISLFWISFQYGIFGIADMFTLVGLLDFFYKEAPSRMKSLSTSFTWLSLSFGYFLSTIFVNLINAVTKRITPSRQGWLHGQLLDENNLNLFYWFLAILSCLNFLLYLYSASWYRYKPDDSDSTNKPKAKDSDEGLFLAKEKSTSESSEAKTDKAEESARENATKRNEEESTLEMVTRNSADDARAKAPTSEQTNETE</sequence>
<keyword evidence="5 7" id="KW-0472">Membrane</keyword>
<protein>
    <submittedName>
        <fullName evidence="8">Uncharacterized protein</fullName>
    </submittedName>
</protein>
<evidence type="ECO:0000256" key="3">
    <source>
        <dbReference type="ARBA" id="ARBA00022692"/>
    </source>
</evidence>
<dbReference type="InterPro" id="IPR000109">
    <property type="entry name" value="POT_fam"/>
</dbReference>
<name>A0A835KAQ5_9ROSI</name>